<proteinExistence type="inferred from homology"/>
<evidence type="ECO:0000256" key="1">
    <source>
        <dbReference type="RuleBase" id="RU361272"/>
    </source>
</evidence>
<name>A0AAX4JGW6_9MICR</name>
<dbReference type="RefSeq" id="XP_065331268.1">
    <property type="nucleotide sequence ID" value="XM_065475196.1"/>
</dbReference>
<protein>
    <recommendedName>
        <fullName evidence="1">Nascent polypeptide-associated complex subunit beta</fullName>
    </recommendedName>
</protein>
<keyword evidence="1" id="KW-0805">Transcription regulation</keyword>
<dbReference type="GeneID" id="90542970"/>
<reference evidence="3" key="1">
    <citation type="journal article" date="2024" name="BMC Genomics">
        <title>Functional annotation of a divergent genome using sequence and structure-based similarity.</title>
        <authorList>
            <person name="Svedberg D."/>
            <person name="Winiger R.R."/>
            <person name="Berg A."/>
            <person name="Sharma H."/>
            <person name="Tellgren-Roth C."/>
            <person name="Debrunner-Vossbrinck B.A."/>
            <person name="Vossbrinck C.R."/>
            <person name="Barandun J."/>
        </authorList>
    </citation>
    <scope>NUCLEOTIDE SEQUENCE</scope>
    <source>
        <strain evidence="3">Illinois isolate</strain>
    </source>
</reference>
<dbReference type="InterPro" id="IPR002715">
    <property type="entry name" value="Nas_poly-pep-assoc_cplx_dom"/>
</dbReference>
<dbReference type="Proteomes" id="UP001334084">
    <property type="component" value="Chromosome 12"/>
</dbReference>
<feature type="domain" description="NAC-A/B" evidence="2">
    <location>
        <begin position="6"/>
        <end position="70"/>
    </location>
</feature>
<comment type="subunit">
    <text evidence="1">Part of the nascent polypeptide-associated complex (NAC).</text>
</comment>
<evidence type="ECO:0000313" key="4">
    <source>
        <dbReference type="Proteomes" id="UP001334084"/>
    </source>
</evidence>
<dbReference type="AlphaFoldDB" id="A0AAX4JGW6"/>
<accession>A0AAX4JGW6</accession>
<dbReference type="Pfam" id="PF01849">
    <property type="entry name" value="NAC"/>
    <property type="match status" value="1"/>
</dbReference>
<keyword evidence="1" id="KW-0804">Transcription</keyword>
<sequence length="83" mass="9834">MTRDLQVEESKILSKFGMLKINELEDVKKVNFSLKKGKFFIENPKVYEFEETDSVLILGDPKQVLDLEFLKKMYSEKMKNIKK</sequence>
<comment type="similarity">
    <text evidence="1">Belongs to the NAC-beta family.</text>
</comment>
<dbReference type="KEGG" id="vnx:VNE69_12108"/>
<dbReference type="SMART" id="SM01407">
    <property type="entry name" value="NAC"/>
    <property type="match status" value="1"/>
</dbReference>
<organism evidence="3 4">
    <name type="scientific">Vairimorpha necatrix</name>
    <dbReference type="NCBI Taxonomy" id="6039"/>
    <lineage>
        <taxon>Eukaryota</taxon>
        <taxon>Fungi</taxon>
        <taxon>Fungi incertae sedis</taxon>
        <taxon>Microsporidia</taxon>
        <taxon>Nosematidae</taxon>
        <taxon>Vairimorpha</taxon>
    </lineage>
</organism>
<dbReference type="EMBL" id="CP142737">
    <property type="protein sequence ID" value="WUR05123.1"/>
    <property type="molecule type" value="Genomic_DNA"/>
</dbReference>
<evidence type="ECO:0000313" key="3">
    <source>
        <dbReference type="EMBL" id="WUR05123.1"/>
    </source>
</evidence>
<evidence type="ECO:0000259" key="2">
    <source>
        <dbReference type="PROSITE" id="PS51151"/>
    </source>
</evidence>
<keyword evidence="4" id="KW-1185">Reference proteome</keyword>
<gene>
    <name evidence="3" type="ORF">VNE69_12108</name>
</gene>
<dbReference type="PROSITE" id="PS51151">
    <property type="entry name" value="NAC_AB"/>
    <property type="match status" value="1"/>
</dbReference>